<evidence type="ECO:0000256" key="4">
    <source>
        <dbReference type="ARBA" id="ARBA00022679"/>
    </source>
</evidence>
<dbReference type="InterPro" id="IPR002695">
    <property type="entry name" value="PurH-like"/>
</dbReference>
<accession>A0A368XFK8</accession>
<evidence type="ECO:0000256" key="1">
    <source>
        <dbReference type="ARBA" id="ARBA00004844"/>
    </source>
</evidence>
<gene>
    <name evidence="10" type="primary">purH</name>
    <name evidence="12" type="ORF">DFR57_11022</name>
</gene>
<comment type="catalytic activity">
    <reaction evidence="9 10">
        <text>IMP + H2O = 5-formamido-1-(5-phospho-D-ribosyl)imidazole-4-carboxamide</text>
        <dbReference type="Rhea" id="RHEA:18445"/>
        <dbReference type="ChEBI" id="CHEBI:15377"/>
        <dbReference type="ChEBI" id="CHEBI:58053"/>
        <dbReference type="ChEBI" id="CHEBI:58467"/>
        <dbReference type="EC" id="3.5.4.10"/>
    </reaction>
</comment>
<dbReference type="InterPro" id="IPR016193">
    <property type="entry name" value="Cytidine_deaminase-like"/>
</dbReference>
<proteinExistence type="inferred from homology"/>
<dbReference type="PANTHER" id="PTHR11692:SF0">
    <property type="entry name" value="BIFUNCTIONAL PURINE BIOSYNTHESIS PROTEIN ATIC"/>
    <property type="match status" value="1"/>
</dbReference>
<dbReference type="SMART" id="SM00798">
    <property type="entry name" value="AICARFT_IMPCHas"/>
    <property type="match status" value="1"/>
</dbReference>
<dbReference type="HAMAP" id="MF_00139">
    <property type="entry name" value="PurH"/>
    <property type="match status" value="1"/>
</dbReference>
<comment type="caution">
    <text evidence="12">The sequence shown here is derived from an EMBL/GenBank/DDBJ whole genome shotgun (WGS) entry which is preliminary data.</text>
</comment>
<dbReference type="InterPro" id="IPR024051">
    <property type="entry name" value="AICAR_Tfase_dup_dom_sf"/>
</dbReference>
<dbReference type="SMART" id="SM00851">
    <property type="entry name" value="MGS"/>
    <property type="match status" value="1"/>
</dbReference>
<evidence type="ECO:0000256" key="8">
    <source>
        <dbReference type="ARBA" id="ARBA00050488"/>
    </source>
</evidence>
<dbReference type="FunFam" id="3.40.140.20:FF:000002">
    <property type="entry name" value="Bifunctional purine biosynthesis protein PurH"/>
    <property type="match status" value="1"/>
</dbReference>
<dbReference type="GO" id="GO:0004643">
    <property type="term" value="F:phosphoribosylaminoimidazolecarboxamide formyltransferase activity"/>
    <property type="evidence" value="ECO:0007669"/>
    <property type="project" value="UniProtKB-UniRule"/>
</dbReference>
<comment type="domain">
    <text evidence="10">The IMP cyclohydrolase activity resides in the N-terminal region.</text>
</comment>
<evidence type="ECO:0000256" key="10">
    <source>
        <dbReference type="HAMAP-Rule" id="MF_00139"/>
    </source>
</evidence>
<dbReference type="RefSeq" id="WP_114353473.1">
    <property type="nucleotide sequence ID" value="NZ_QPJJ01000010.1"/>
</dbReference>
<dbReference type="PIRSF" id="PIRSF000414">
    <property type="entry name" value="AICARFT_IMPCHas"/>
    <property type="match status" value="1"/>
</dbReference>
<feature type="domain" description="MGS-like" evidence="11">
    <location>
        <begin position="1"/>
        <end position="145"/>
    </location>
</feature>
<evidence type="ECO:0000256" key="5">
    <source>
        <dbReference type="ARBA" id="ARBA00022755"/>
    </source>
</evidence>
<dbReference type="OrthoDB" id="9802065at2"/>
<comment type="pathway">
    <text evidence="1 10">Purine metabolism; IMP biosynthesis via de novo pathway; IMP from 5-formamido-1-(5-phospho-D-ribosyl)imidazole-4-carboxamide: step 1/1.</text>
</comment>
<evidence type="ECO:0000313" key="12">
    <source>
        <dbReference type="EMBL" id="RCW65808.1"/>
    </source>
</evidence>
<dbReference type="EC" id="3.5.4.10" evidence="10"/>
<evidence type="ECO:0000256" key="6">
    <source>
        <dbReference type="ARBA" id="ARBA00022801"/>
    </source>
</evidence>
<dbReference type="NCBIfam" id="NF002049">
    <property type="entry name" value="PRK00881.1"/>
    <property type="match status" value="1"/>
</dbReference>
<dbReference type="PANTHER" id="PTHR11692">
    <property type="entry name" value="BIFUNCTIONAL PURINE BIOSYNTHESIS PROTEIN PURH"/>
    <property type="match status" value="1"/>
</dbReference>
<dbReference type="GO" id="GO:0005829">
    <property type="term" value="C:cytosol"/>
    <property type="evidence" value="ECO:0007669"/>
    <property type="project" value="TreeGrafter"/>
</dbReference>
<evidence type="ECO:0000313" key="13">
    <source>
        <dbReference type="Proteomes" id="UP000252585"/>
    </source>
</evidence>
<dbReference type="NCBIfam" id="TIGR00355">
    <property type="entry name" value="purH"/>
    <property type="match status" value="1"/>
</dbReference>
<dbReference type="InterPro" id="IPR036914">
    <property type="entry name" value="MGS-like_dom_sf"/>
</dbReference>
<dbReference type="SUPFAM" id="SSF53927">
    <property type="entry name" value="Cytidine deaminase-like"/>
    <property type="match status" value="1"/>
</dbReference>
<sequence>MTKRALLSVSDKSNLVEFATGLEKLGYELISTGGTLKALKEAGLTARPVSDITNFDEILDGRVKTLHPYIHAGLLARRDEESHIKQLEERDISPIDVVVVNLYPFKETIAKEDVTEEDAIENIDIGGPTMLRSASKNFRDVTVVVDPADYNDTLENLQQSGGTAAFRKKLAAKVFRHTANYDAMIANYFVDITDEKDPETFTVTYEKVQSLRYGENPHQEAAFYKEGNVKGASIANAKQLHGKELSYNNIQDANAALEVVLEFSEKPAAVAVKHMNPCGVGIGDSILEAYQKAYEADPVSIFGGIVALNREVDEATANLLKDIFLEIVIAPSFSEKALEILTVKPNIRLLETPIEVNESDSKKVVSVIGGLLVQDRDHGRVNADGVEVVTDRKPDAKELEELLFAWKVCKHVKSNAIVVAKGDQTVGVGAGQMNRVGAAAIAFEQAGDKTKDAVLASDAFFPMPDTVEKAAKAGIKAIIQPGGSKRDQDSIDECNKHGIAMVLTGMRHFKH</sequence>
<evidence type="ECO:0000256" key="3">
    <source>
        <dbReference type="ARBA" id="ARBA00007667"/>
    </source>
</evidence>
<dbReference type="FunFam" id="3.40.140.20:FF:000001">
    <property type="entry name" value="Bifunctional purine biosynthesis protein PurH"/>
    <property type="match status" value="1"/>
</dbReference>
<keyword evidence="5 10" id="KW-0658">Purine biosynthesis</keyword>
<evidence type="ECO:0000256" key="2">
    <source>
        <dbReference type="ARBA" id="ARBA00004954"/>
    </source>
</evidence>
<dbReference type="GO" id="GO:0003937">
    <property type="term" value="F:IMP cyclohydrolase activity"/>
    <property type="evidence" value="ECO:0007669"/>
    <property type="project" value="UniProtKB-UniRule"/>
</dbReference>
<dbReference type="Pfam" id="PF02142">
    <property type="entry name" value="MGS"/>
    <property type="match status" value="1"/>
</dbReference>
<dbReference type="PROSITE" id="PS51855">
    <property type="entry name" value="MGS"/>
    <property type="match status" value="1"/>
</dbReference>
<dbReference type="EC" id="2.1.2.3" evidence="10"/>
<dbReference type="SUPFAM" id="SSF52335">
    <property type="entry name" value="Methylglyoxal synthase-like"/>
    <property type="match status" value="1"/>
</dbReference>
<organism evidence="12 13">
    <name type="scientific">Saliterribacillus persicus</name>
    <dbReference type="NCBI Taxonomy" id="930114"/>
    <lineage>
        <taxon>Bacteria</taxon>
        <taxon>Bacillati</taxon>
        <taxon>Bacillota</taxon>
        <taxon>Bacilli</taxon>
        <taxon>Bacillales</taxon>
        <taxon>Bacillaceae</taxon>
        <taxon>Saliterribacillus</taxon>
    </lineage>
</organism>
<keyword evidence="13" id="KW-1185">Reference proteome</keyword>
<comment type="similarity">
    <text evidence="3 10">Belongs to the PurH family.</text>
</comment>
<evidence type="ECO:0000259" key="11">
    <source>
        <dbReference type="PROSITE" id="PS51855"/>
    </source>
</evidence>
<reference evidence="12 13" key="1">
    <citation type="submission" date="2018-07" db="EMBL/GenBank/DDBJ databases">
        <title>Genomic Encyclopedia of Type Strains, Phase IV (KMG-IV): sequencing the most valuable type-strain genomes for metagenomic binning, comparative biology and taxonomic classification.</title>
        <authorList>
            <person name="Goeker M."/>
        </authorList>
    </citation>
    <scope>NUCLEOTIDE SEQUENCE [LARGE SCALE GENOMIC DNA]</scope>
    <source>
        <strain evidence="12 13">DSM 27696</strain>
    </source>
</reference>
<evidence type="ECO:0000256" key="9">
    <source>
        <dbReference type="ARBA" id="ARBA00050687"/>
    </source>
</evidence>
<dbReference type="UniPathway" id="UPA00074">
    <property type="reaction ID" value="UER00133"/>
</dbReference>
<comment type="pathway">
    <text evidence="2 10">Purine metabolism; IMP biosynthesis via de novo pathway; 5-formamido-1-(5-phospho-D-ribosyl)imidazole-4-carboxamide from 5-amino-1-(5-phospho-D-ribosyl)imidazole-4-carboxamide (10-formyl THF route): step 1/1.</text>
</comment>
<dbReference type="GO" id="GO:0006189">
    <property type="term" value="P:'de novo' IMP biosynthetic process"/>
    <property type="evidence" value="ECO:0007669"/>
    <property type="project" value="UniProtKB-UniRule"/>
</dbReference>
<keyword evidence="4 10" id="KW-0808">Transferase</keyword>
<name>A0A368XFK8_9BACI</name>
<dbReference type="AlphaFoldDB" id="A0A368XFK8"/>
<evidence type="ECO:0000256" key="7">
    <source>
        <dbReference type="ARBA" id="ARBA00023268"/>
    </source>
</evidence>
<comment type="catalytic activity">
    <reaction evidence="8 10">
        <text>(6R)-10-formyltetrahydrofolate + 5-amino-1-(5-phospho-beta-D-ribosyl)imidazole-4-carboxamide = 5-formamido-1-(5-phospho-D-ribosyl)imidazole-4-carboxamide + (6S)-5,6,7,8-tetrahydrofolate</text>
        <dbReference type="Rhea" id="RHEA:22192"/>
        <dbReference type="ChEBI" id="CHEBI:57453"/>
        <dbReference type="ChEBI" id="CHEBI:58467"/>
        <dbReference type="ChEBI" id="CHEBI:58475"/>
        <dbReference type="ChEBI" id="CHEBI:195366"/>
        <dbReference type="EC" id="2.1.2.3"/>
    </reaction>
</comment>
<dbReference type="Gene3D" id="3.40.140.20">
    <property type="match status" value="2"/>
</dbReference>
<keyword evidence="7 10" id="KW-0511">Multifunctional enzyme</keyword>
<keyword evidence="6 10" id="KW-0378">Hydrolase</keyword>
<dbReference type="EMBL" id="QPJJ01000010">
    <property type="protein sequence ID" value="RCW65808.1"/>
    <property type="molecule type" value="Genomic_DNA"/>
</dbReference>
<dbReference type="InterPro" id="IPR011607">
    <property type="entry name" value="MGS-like_dom"/>
</dbReference>
<dbReference type="Gene3D" id="3.40.50.1380">
    <property type="entry name" value="Methylglyoxal synthase-like domain"/>
    <property type="match status" value="1"/>
</dbReference>
<dbReference type="Pfam" id="PF01808">
    <property type="entry name" value="AICARFT_IMPCHas"/>
    <property type="match status" value="1"/>
</dbReference>
<protein>
    <recommendedName>
        <fullName evidence="10">Bifunctional purine biosynthesis protein PurH</fullName>
    </recommendedName>
    <domain>
        <recommendedName>
            <fullName evidence="10">Phosphoribosylaminoimidazolecarboxamide formyltransferase</fullName>
            <ecNumber evidence="10">2.1.2.3</ecNumber>
        </recommendedName>
        <alternativeName>
            <fullName evidence="10">AICAR transformylase</fullName>
        </alternativeName>
    </domain>
    <domain>
        <recommendedName>
            <fullName evidence="10">IMP cyclohydrolase</fullName>
            <ecNumber evidence="10">3.5.4.10</ecNumber>
        </recommendedName>
        <alternativeName>
            <fullName evidence="10">ATIC</fullName>
        </alternativeName>
        <alternativeName>
            <fullName evidence="10">IMP synthase</fullName>
        </alternativeName>
        <alternativeName>
            <fullName evidence="10">Inosinicase</fullName>
        </alternativeName>
    </domain>
</protein>
<dbReference type="FunFam" id="3.40.50.1380:FF:000001">
    <property type="entry name" value="Bifunctional purine biosynthesis protein PurH"/>
    <property type="match status" value="1"/>
</dbReference>
<dbReference type="Proteomes" id="UP000252585">
    <property type="component" value="Unassembled WGS sequence"/>
</dbReference>
<dbReference type="CDD" id="cd01421">
    <property type="entry name" value="IMPCH"/>
    <property type="match status" value="1"/>
</dbReference>